<dbReference type="SUPFAM" id="SSF54001">
    <property type="entry name" value="Cysteine proteinases"/>
    <property type="match status" value="1"/>
</dbReference>
<organism evidence="1 2">
    <name type="scientific">Ficus carica</name>
    <name type="common">Common fig</name>
    <dbReference type="NCBI Taxonomy" id="3494"/>
    <lineage>
        <taxon>Eukaryota</taxon>
        <taxon>Viridiplantae</taxon>
        <taxon>Streptophyta</taxon>
        <taxon>Embryophyta</taxon>
        <taxon>Tracheophyta</taxon>
        <taxon>Spermatophyta</taxon>
        <taxon>Magnoliopsida</taxon>
        <taxon>eudicotyledons</taxon>
        <taxon>Gunneridae</taxon>
        <taxon>Pentapetalae</taxon>
        <taxon>rosids</taxon>
        <taxon>fabids</taxon>
        <taxon>Rosales</taxon>
        <taxon>Moraceae</taxon>
        <taxon>Ficeae</taxon>
        <taxon>Ficus</taxon>
    </lineage>
</organism>
<dbReference type="AlphaFoldDB" id="A0AA88DVP6"/>
<reference evidence="1" key="1">
    <citation type="submission" date="2023-07" db="EMBL/GenBank/DDBJ databases">
        <title>draft genome sequence of fig (Ficus carica).</title>
        <authorList>
            <person name="Takahashi T."/>
            <person name="Nishimura K."/>
        </authorList>
    </citation>
    <scope>NUCLEOTIDE SEQUENCE</scope>
</reference>
<keyword evidence="2" id="KW-1185">Reference proteome</keyword>
<comment type="caution">
    <text evidence="1">The sequence shown here is derived from an EMBL/GenBank/DDBJ whole genome shotgun (WGS) entry which is preliminary data.</text>
</comment>
<evidence type="ECO:0008006" key="3">
    <source>
        <dbReference type="Google" id="ProtNLM"/>
    </source>
</evidence>
<proteinExistence type="predicted"/>
<protein>
    <recommendedName>
        <fullName evidence="3">Ubiquitin-like protease family profile domain-containing protein</fullName>
    </recommendedName>
</protein>
<evidence type="ECO:0000313" key="1">
    <source>
        <dbReference type="EMBL" id="GMN62957.1"/>
    </source>
</evidence>
<dbReference type="EMBL" id="BTGU01000138">
    <property type="protein sequence ID" value="GMN62957.1"/>
    <property type="molecule type" value="Genomic_DNA"/>
</dbReference>
<gene>
    <name evidence="1" type="ORF">TIFTF001_032032</name>
</gene>
<dbReference type="Proteomes" id="UP001187192">
    <property type="component" value="Unassembled WGS sequence"/>
</dbReference>
<dbReference type="InterPro" id="IPR038765">
    <property type="entry name" value="Papain-like_cys_pep_sf"/>
</dbReference>
<sequence length="131" mass="15413">MNMAMRPFAYYAHSSMRQGNQIEVRTDIEDAGMRERAGSLICFFHDAPKRRLYLVPYNIGRHWVLGVIDPWEDLVLYFDPLQEKKRDDFTELMNMALSDWKIMAGEGIRRRRDCKTKISNRPCPLQEGSVE</sequence>
<accession>A0AA88DVP6</accession>
<evidence type="ECO:0000313" key="2">
    <source>
        <dbReference type="Proteomes" id="UP001187192"/>
    </source>
</evidence>
<dbReference type="Gene3D" id="3.40.395.10">
    <property type="entry name" value="Adenoviral Proteinase, Chain A"/>
    <property type="match status" value="1"/>
</dbReference>
<name>A0AA88DVP6_FICCA</name>